<organism evidence="1">
    <name type="scientific">Gymnodinialimonas phycosphaerae</name>
    <dbReference type="NCBI Taxonomy" id="2841589"/>
    <lineage>
        <taxon>Bacteria</taxon>
        <taxon>Pseudomonadati</taxon>
        <taxon>Pseudomonadota</taxon>
        <taxon>Alphaproteobacteria</taxon>
        <taxon>Rhodobacterales</taxon>
        <taxon>Paracoccaceae</taxon>
        <taxon>Gymnodinialimonas</taxon>
    </lineage>
</organism>
<evidence type="ECO:0000313" key="1">
    <source>
        <dbReference type="EMBL" id="QXL87259.1"/>
    </source>
</evidence>
<sequence length="334" mass="37033">MSLDMVKRVIMHVGLGQTGTRTIQTTLASNRPALARLGAVYPGDADAHHDLLALVHPNGPRHTWYKRQSISPEAAQCLADRQMSAIRAAAATDASVIFLSSEFFQALRAPQFTRLDHQIAALGYQLETLCYIREPLAHTACRIEQGVRQGSARIAQMMDRPYPPLARDHCEAALTSLGRHRVHLRMMENAAPGGLTADVLNVAGLTPYPGTLIDAPDEARLCHDAVYLLDAINGDDAACSADRALFRHHEAELFAMEGHPFTLPRDVARRVQIQSRAEQDWIFRNFHIRYPMQVLQDVPSHWQEIEWAADALFAVSQIGPAAQDWHPPQQAAIA</sequence>
<dbReference type="RefSeq" id="WP_257894162.1">
    <property type="nucleotide sequence ID" value="NZ_JAIMBW010000001.1"/>
</dbReference>
<dbReference type="AlphaFoldDB" id="A0A975TV16"/>
<dbReference type="EMBL" id="JAIMBW010000001">
    <property type="protein sequence ID" value="MBY4894614.1"/>
    <property type="molecule type" value="Genomic_DNA"/>
</dbReference>
<reference evidence="1 2" key="1">
    <citation type="submission" date="2021-07" db="EMBL/GenBank/DDBJ databases">
        <title>Karlodiniumbacter phycospheric gen. nov., sp. nov., a phycosphere bacterium isolated from karlodinium veneficum.</title>
        <authorList>
            <person name="Peng Y."/>
            <person name="Jiang L."/>
            <person name="Lee J."/>
        </authorList>
    </citation>
    <scope>NUCLEOTIDE SEQUENCE</scope>
    <source>
        <strain evidence="1 2">N5</strain>
    </source>
</reference>
<dbReference type="Proteomes" id="UP000693972">
    <property type="component" value="Unassembled WGS sequence"/>
</dbReference>
<dbReference type="EMBL" id="CP078073">
    <property type="protein sequence ID" value="QXL87259.1"/>
    <property type="molecule type" value="Genomic_DNA"/>
</dbReference>
<accession>A0A975TV16</accession>
<protein>
    <submittedName>
        <fullName evidence="1">Uncharacterized protein</fullName>
    </submittedName>
</protein>
<evidence type="ECO:0000313" key="2">
    <source>
        <dbReference type="Proteomes" id="UP000693972"/>
    </source>
</evidence>
<keyword evidence="2" id="KW-1185">Reference proteome</keyword>
<gene>
    <name evidence="1" type="ORF">KUL25_17785</name>
</gene>
<proteinExistence type="predicted"/>
<name>A0A975TV16_9RHOB</name>